<feature type="transmembrane region" description="Helical" evidence="2">
    <location>
        <begin position="263"/>
        <end position="285"/>
    </location>
</feature>
<evidence type="ECO:0000256" key="2">
    <source>
        <dbReference type="SAM" id="Phobius"/>
    </source>
</evidence>
<gene>
    <name evidence="3" type="ORF">P8192_13510</name>
</gene>
<accession>A0ABY8H6T6</accession>
<feature type="transmembrane region" description="Helical" evidence="2">
    <location>
        <begin position="218"/>
        <end position="242"/>
    </location>
</feature>
<feature type="transmembrane region" description="Helical" evidence="2">
    <location>
        <begin position="149"/>
        <end position="167"/>
    </location>
</feature>
<feature type="transmembrane region" description="Helical" evidence="2">
    <location>
        <begin position="179"/>
        <end position="198"/>
    </location>
</feature>
<keyword evidence="2" id="KW-0812">Transmembrane</keyword>
<reference evidence="3 4" key="1">
    <citation type="submission" date="2023-04" db="EMBL/GenBank/DDBJ databases">
        <title>Funneling lignin-derived compounds into biodiesel using alkali-halophilic Citricoccus sp. P2.</title>
        <authorList>
            <person name="Luo C.-B."/>
        </authorList>
    </citation>
    <scope>NUCLEOTIDE SEQUENCE [LARGE SCALE GENOMIC DNA]</scope>
    <source>
        <strain evidence="3 4">P2</strain>
    </source>
</reference>
<feature type="region of interest" description="Disordered" evidence="1">
    <location>
        <begin position="1"/>
        <end position="26"/>
    </location>
</feature>
<feature type="transmembrane region" description="Helical" evidence="2">
    <location>
        <begin position="108"/>
        <end position="129"/>
    </location>
</feature>
<feature type="transmembrane region" description="Helical" evidence="2">
    <location>
        <begin position="76"/>
        <end position="96"/>
    </location>
</feature>
<dbReference type="Proteomes" id="UP001219037">
    <property type="component" value="Chromosome"/>
</dbReference>
<feature type="transmembrane region" description="Helical" evidence="2">
    <location>
        <begin position="345"/>
        <end position="366"/>
    </location>
</feature>
<sequence length="383" mass="41211">METTPAETEHIAGYRGPDRAVPTAHSTHESSSRLESWAIWVAIAAAVLAAGLGTLLFRGQLTPLSATFSVGTVAGWSAAIGAGISSLIGLLIVTGPQLGTLGWMRRRLWVWWMVDLIGLVIIHAAIATLAALSTFRLFQQAFQGLEVDAIAATVMLAVVSAAASYFGFNSAARASTSSLSILIALFMGAGMLASMLLAENPYWWHAFFSELGTGQAGVLSFWTFNTTITVSGMMLITLANFITQDLYAWAEHRRATGGRRAHVRVLKGGMMIIGVCMIGLSWVQINVNDPIHTAFVQVLAVVFILMLLTIPIWLPGVPAALYAMSYLMLGLGVVAVVLWEPLGYYNLTALELAFAGIIFAWLVVLIRTVDALVQDLDQLEEVL</sequence>
<feature type="transmembrane region" description="Helical" evidence="2">
    <location>
        <begin position="291"/>
        <end position="314"/>
    </location>
</feature>
<keyword evidence="2" id="KW-1133">Transmembrane helix</keyword>
<organism evidence="3 4">
    <name type="scientific">Citricoccus muralis</name>
    <dbReference type="NCBI Taxonomy" id="169134"/>
    <lineage>
        <taxon>Bacteria</taxon>
        <taxon>Bacillati</taxon>
        <taxon>Actinomycetota</taxon>
        <taxon>Actinomycetes</taxon>
        <taxon>Micrococcales</taxon>
        <taxon>Micrococcaceae</taxon>
        <taxon>Citricoccus</taxon>
    </lineage>
</organism>
<feature type="transmembrane region" description="Helical" evidence="2">
    <location>
        <begin position="321"/>
        <end position="339"/>
    </location>
</feature>
<feature type="transmembrane region" description="Helical" evidence="2">
    <location>
        <begin position="37"/>
        <end position="56"/>
    </location>
</feature>
<keyword evidence="2" id="KW-0472">Membrane</keyword>
<name>A0ABY8H6T6_9MICC</name>
<evidence type="ECO:0000313" key="4">
    <source>
        <dbReference type="Proteomes" id="UP001219037"/>
    </source>
</evidence>
<proteinExistence type="predicted"/>
<protein>
    <recommendedName>
        <fullName evidence="5">DUF998 domain-containing protein</fullName>
    </recommendedName>
</protein>
<dbReference type="RefSeq" id="WP_278157522.1">
    <property type="nucleotide sequence ID" value="NZ_CP121252.1"/>
</dbReference>
<keyword evidence="4" id="KW-1185">Reference proteome</keyword>
<dbReference type="EMBL" id="CP121252">
    <property type="protein sequence ID" value="WFP16378.1"/>
    <property type="molecule type" value="Genomic_DNA"/>
</dbReference>
<feature type="compositionally biased region" description="Basic and acidic residues" evidence="1">
    <location>
        <begin position="7"/>
        <end position="18"/>
    </location>
</feature>
<evidence type="ECO:0008006" key="5">
    <source>
        <dbReference type="Google" id="ProtNLM"/>
    </source>
</evidence>
<evidence type="ECO:0000313" key="3">
    <source>
        <dbReference type="EMBL" id="WFP16378.1"/>
    </source>
</evidence>
<evidence type="ECO:0000256" key="1">
    <source>
        <dbReference type="SAM" id="MobiDB-lite"/>
    </source>
</evidence>